<dbReference type="AlphaFoldDB" id="A0A5J5N817"/>
<dbReference type="GO" id="GO:0006355">
    <property type="term" value="P:regulation of DNA-templated transcription"/>
    <property type="evidence" value="ECO:0007669"/>
    <property type="project" value="InterPro"/>
</dbReference>
<comment type="caution">
    <text evidence="2">The sequence shown here is derived from an EMBL/GenBank/DDBJ whole genome shotgun (WGS) entry which is preliminary data.</text>
</comment>
<dbReference type="InterPro" id="IPR001909">
    <property type="entry name" value="KRAB"/>
</dbReference>
<dbReference type="SUPFAM" id="SSF109640">
    <property type="entry name" value="KRAB domain (Kruppel-associated box)"/>
    <property type="match status" value="1"/>
</dbReference>
<dbReference type="PANTHER" id="PTHR23232:SF157">
    <property type="entry name" value="ZINC FINGER PROTEIN 525"/>
    <property type="match status" value="1"/>
</dbReference>
<dbReference type="Proteomes" id="UP000326062">
    <property type="component" value="Chromosome 1"/>
</dbReference>
<dbReference type="PROSITE" id="PS50805">
    <property type="entry name" value="KRAB"/>
    <property type="match status" value="1"/>
</dbReference>
<proteinExistence type="predicted"/>
<name>A0A5J5N817_MUNRE</name>
<dbReference type="Gene3D" id="6.10.140.140">
    <property type="match status" value="1"/>
</dbReference>
<dbReference type="PANTHER" id="PTHR23232">
    <property type="entry name" value="KRAB DOMAIN C2H2 ZINC FINGER"/>
    <property type="match status" value="1"/>
</dbReference>
<feature type="non-terminal residue" evidence="2">
    <location>
        <position position="1"/>
    </location>
</feature>
<sequence length="80" mass="9277">LSKDPLCHPEGKIEADRMVSKCLRDCSQDSVTFADVAVYFTQEEWTLLNPFQRKLYRNVMLENYKNLTTADTKSQWTGTV</sequence>
<reference evidence="2 3" key="1">
    <citation type="submission" date="2019-06" db="EMBL/GenBank/DDBJ databases">
        <title>Discovery of a novel chromosome fission-fusion reversal in muntjac.</title>
        <authorList>
            <person name="Mudd A.B."/>
            <person name="Bredeson J.V."/>
            <person name="Baum R."/>
            <person name="Hockemeyer D."/>
            <person name="Rokhsar D.S."/>
        </authorList>
    </citation>
    <scope>NUCLEOTIDE SEQUENCE [LARGE SCALE GENOMIC DNA]</scope>
    <source>
        <strain evidence="2">UCam_UCB_Mr</strain>
        <tissue evidence="2">Fibroblast cell line</tissue>
    </source>
</reference>
<protein>
    <recommendedName>
        <fullName evidence="1">KRAB domain-containing protein</fullName>
    </recommendedName>
</protein>
<evidence type="ECO:0000313" key="3">
    <source>
        <dbReference type="Proteomes" id="UP000326062"/>
    </source>
</evidence>
<dbReference type="InterPro" id="IPR036051">
    <property type="entry name" value="KRAB_dom_sf"/>
</dbReference>
<evidence type="ECO:0000259" key="1">
    <source>
        <dbReference type="PROSITE" id="PS50805"/>
    </source>
</evidence>
<gene>
    <name evidence="2" type="ORF">FD755_003140</name>
</gene>
<dbReference type="EMBL" id="VCEB01000001">
    <property type="protein sequence ID" value="KAB0388184.1"/>
    <property type="molecule type" value="Genomic_DNA"/>
</dbReference>
<evidence type="ECO:0000313" key="2">
    <source>
        <dbReference type="EMBL" id="KAB0388184.1"/>
    </source>
</evidence>
<dbReference type="Pfam" id="PF01352">
    <property type="entry name" value="KRAB"/>
    <property type="match status" value="1"/>
</dbReference>
<feature type="domain" description="KRAB" evidence="1">
    <location>
        <begin position="31"/>
        <end position="80"/>
    </location>
</feature>
<dbReference type="SMART" id="SM00349">
    <property type="entry name" value="KRAB"/>
    <property type="match status" value="1"/>
</dbReference>
<dbReference type="InterPro" id="IPR050169">
    <property type="entry name" value="Krueppel_C2H2_ZnF"/>
</dbReference>
<organism evidence="2 3">
    <name type="scientific">Muntiacus reevesi</name>
    <name type="common">Reeves' muntjac</name>
    <name type="synonym">Cervus reevesi</name>
    <dbReference type="NCBI Taxonomy" id="9886"/>
    <lineage>
        <taxon>Eukaryota</taxon>
        <taxon>Metazoa</taxon>
        <taxon>Chordata</taxon>
        <taxon>Craniata</taxon>
        <taxon>Vertebrata</taxon>
        <taxon>Euteleostomi</taxon>
        <taxon>Mammalia</taxon>
        <taxon>Eutheria</taxon>
        <taxon>Laurasiatheria</taxon>
        <taxon>Artiodactyla</taxon>
        <taxon>Ruminantia</taxon>
        <taxon>Pecora</taxon>
        <taxon>Cervidae</taxon>
        <taxon>Muntiacinae</taxon>
        <taxon>Muntiacus</taxon>
    </lineage>
</organism>
<accession>A0A5J5N817</accession>
<keyword evidence="3" id="KW-1185">Reference proteome</keyword>
<dbReference type="CDD" id="cd07765">
    <property type="entry name" value="KRAB_A-box"/>
    <property type="match status" value="1"/>
</dbReference>